<dbReference type="RefSeq" id="XP_065957693.1">
    <property type="nucleotide sequence ID" value="XM_066099966.1"/>
</dbReference>
<dbReference type="EMBL" id="CP060778">
    <property type="protein sequence ID" value="QQK46752.1"/>
    <property type="molecule type" value="Genomic_DNA"/>
</dbReference>
<sequence length="421" mass="47858">MVSNNLNNTTCAMKRAFSDLQEPQELNGDAQLEMSISSPSYTPRYRYYAMIFIDDEGNLQVQESQSVQDRGPSVFTPESRPNHRTYRSVKCLKSSHLLESPSSRHFAEHDSDHEDFDNSASMVSLRIGDTSKVTAYYERAYREFQQLNCRAIAKEFIRAIEPLKQVKHPYNGKTPVGSASGTERNPEATKPNWWPPGVMHKEPDHLKKEYRLQLLVHITCKLGSHGITIDMLKQVARGIERKLPDPQRAEVIYEILRVRNMQEKFEKDENVIVKVYPFKGKEDKPINTVNPSTEEPHHHDEQGPMAVKPIKPKFPLLNTLAEAQSSAPTHYLPRSLSGYNMWSQCSNLSSQPMFSTTAETIGANYNSIPDCPIGNPFAASHNFDRYTKSPHPHDSNSYDMAHPHYCTHMDSMEGTSSFIGN</sequence>
<dbReference type="VEuPathDB" id="FungiDB:PDIP_87410"/>
<proteinExistence type="predicted"/>
<dbReference type="InterPro" id="IPR047092">
    <property type="entry name" value="AFUB_07903/YDR124W-like_hel"/>
</dbReference>
<feature type="domain" description="Subtelomeric hrmA-associated cluster protein AFUB-079030/YDR124W-like helical bundle" evidence="2">
    <location>
        <begin position="126"/>
        <end position="261"/>
    </location>
</feature>
<accession>A0A7T6XT52</accession>
<reference evidence="3 4" key="1">
    <citation type="submission" date="2020-08" db="EMBL/GenBank/DDBJ databases">
        <title>The completed genome sequence of the pathogenic ascomycete fungus Penicillium digitatum.</title>
        <authorList>
            <person name="Wang M."/>
        </authorList>
    </citation>
    <scope>NUCLEOTIDE SEQUENCE [LARGE SCALE GENOMIC DNA]</scope>
    <source>
        <strain evidence="3 4">PdW03</strain>
    </source>
</reference>
<dbReference type="PANTHER" id="PTHR36102:SF5">
    <property type="entry name" value="YDR124W-LIKE HELICAL BUNDLE DOMAIN-CONTAINING PROTEIN"/>
    <property type="match status" value="1"/>
</dbReference>
<dbReference type="Proteomes" id="UP000595662">
    <property type="component" value="Chromosome 5"/>
</dbReference>
<feature type="region of interest" description="Disordered" evidence="1">
    <location>
        <begin position="171"/>
        <end position="196"/>
    </location>
</feature>
<evidence type="ECO:0000313" key="4">
    <source>
        <dbReference type="Proteomes" id="UP000595662"/>
    </source>
</evidence>
<evidence type="ECO:0000256" key="1">
    <source>
        <dbReference type="SAM" id="MobiDB-lite"/>
    </source>
</evidence>
<dbReference type="AlphaFoldDB" id="A0A7T6XT52"/>
<evidence type="ECO:0000259" key="2">
    <source>
        <dbReference type="Pfam" id="PF11001"/>
    </source>
</evidence>
<name>A0A7T6XT52_PENDI</name>
<gene>
    <name evidence="3" type="ORF">Pdw03_1650</name>
</gene>
<evidence type="ECO:0000313" key="3">
    <source>
        <dbReference type="EMBL" id="QQK46752.1"/>
    </source>
</evidence>
<organism evidence="3 4">
    <name type="scientific">Penicillium digitatum</name>
    <name type="common">Green mold</name>
    <dbReference type="NCBI Taxonomy" id="36651"/>
    <lineage>
        <taxon>Eukaryota</taxon>
        <taxon>Fungi</taxon>
        <taxon>Dikarya</taxon>
        <taxon>Ascomycota</taxon>
        <taxon>Pezizomycotina</taxon>
        <taxon>Eurotiomycetes</taxon>
        <taxon>Eurotiomycetidae</taxon>
        <taxon>Eurotiales</taxon>
        <taxon>Aspergillaceae</taxon>
        <taxon>Penicillium</taxon>
    </lineage>
</organism>
<protein>
    <submittedName>
        <fullName evidence="3">Kinesin</fullName>
    </submittedName>
</protein>
<dbReference type="InterPro" id="IPR021264">
    <property type="entry name" value="AFUB_079030/YDR124W-like"/>
</dbReference>
<feature type="region of interest" description="Disordered" evidence="1">
    <location>
        <begin position="284"/>
        <end position="308"/>
    </location>
</feature>
<dbReference type="PANTHER" id="PTHR36102">
    <property type="entry name" value="CHROMOSOME 10, WHOLE GENOME SHOTGUN SEQUENCE"/>
    <property type="match status" value="1"/>
</dbReference>
<dbReference type="GeneID" id="26237055"/>
<dbReference type="Pfam" id="PF11001">
    <property type="entry name" value="AFUB_07903_YDR124W_hel"/>
    <property type="match status" value="1"/>
</dbReference>